<evidence type="ECO:0000313" key="3">
    <source>
        <dbReference type="EMBL" id="UVW34708.1"/>
    </source>
</evidence>
<name>A0ABY5TQX6_9GAMM</name>
<dbReference type="Gene3D" id="3.20.20.450">
    <property type="entry name" value="EAL domain"/>
    <property type="match status" value="1"/>
</dbReference>
<dbReference type="SMART" id="SM00052">
    <property type="entry name" value="EAL"/>
    <property type="match status" value="1"/>
</dbReference>
<proteinExistence type="predicted"/>
<dbReference type="InterPro" id="IPR029787">
    <property type="entry name" value="Nucleotide_cyclase"/>
</dbReference>
<dbReference type="InterPro" id="IPR043128">
    <property type="entry name" value="Rev_trsase/Diguanyl_cyclase"/>
</dbReference>
<dbReference type="CDD" id="cd01948">
    <property type="entry name" value="EAL"/>
    <property type="match status" value="1"/>
</dbReference>
<dbReference type="Pfam" id="PF00990">
    <property type="entry name" value="GGDEF"/>
    <property type="match status" value="1"/>
</dbReference>
<feature type="domain" description="GGDEF" evidence="2">
    <location>
        <begin position="225"/>
        <end position="371"/>
    </location>
</feature>
<dbReference type="SUPFAM" id="SSF55073">
    <property type="entry name" value="Nucleotide cyclase"/>
    <property type="match status" value="1"/>
</dbReference>
<organism evidence="3 4">
    <name type="scientific">SAR92 clade bacterium H455</name>
    <dbReference type="NCBI Taxonomy" id="2974818"/>
    <lineage>
        <taxon>Bacteria</taxon>
        <taxon>Pseudomonadati</taxon>
        <taxon>Pseudomonadota</taxon>
        <taxon>Gammaproteobacteria</taxon>
        <taxon>Cellvibrionales</taxon>
        <taxon>Porticoccaceae</taxon>
        <taxon>SAR92 clade</taxon>
    </lineage>
</organism>
<dbReference type="PANTHER" id="PTHR33121:SF70">
    <property type="entry name" value="SIGNALING PROTEIN YKOW"/>
    <property type="match status" value="1"/>
</dbReference>
<dbReference type="CDD" id="cd01949">
    <property type="entry name" value="GGDEF"/>
    <property type="match status" value="1"/>
</dbReference>
<feature type="domain" description="EAL" evidence="1">
    <location>
        <begin position="380"/>
        <end position="634"/>
    </location>
</feature>
<evidence type="ECO:0000259" key="1">
    <source>
        <dbReference type="PROSITE" id="PS50883"/>
    </source>
</evidence>
<sequence>MADRHKLYKKVLDRAPFGTLLFAYGVCIDANPRALQILKCQRSEIVGATLSEGQSHQPASVEQLKQVIEKLQQDQLTGILWRSENILEEDEIVVSQGPAETEENGDSSDNVLSITLYPLPALAQMVVKEFSTIATVTVDEAVVEEPVAEELVAEEQGAGVIEAKAEPVSEKPESKIMAASAPASLNSPLQQADQDRYETLSGLPVSLRLIDSIGEYLEHPQSDTACGALLLIDLDHFNSINESLGKAVGNQILERAAITIKGLCTENMEMDQVAGDSFLVLIKNIADSAEAAREASLAIANEIRCILTRPFFTESGEVSVTASVGISVLYAGLYYASPEVIVSAEKSVQQAESAMFEAKRRGRDNAVLFDSQITRQARQRINMQSSLRKAVANQEFDLHVQPQVSTLSGDVVGGEVLLRWMHSGQAQRSPADFIPVLESSGMIVDVGLWVIRTSCEYLRNMLDQGLWTPDMQMAVNISPKQFHDPQLIKSLEHSLKSYDIRPDMLTLEVTETLLIDDFESVVDKMKKIRNMGTRFAIDDFGSGYSSMIYLKRLPLDILKIDREFITHLNSDKETLGLVEAIMMVAHHYGLDVVAEGVEKREVLEILRGLGCEKYQGAHFSMPVSLDKFQRLLVA</sequence>
<dbReference type="EMBL" id="CP103416">
    <property type="protein sequence ID" value="UVW34708.1"/>
    <property type="molecule type" value="Genomic_DNA"/>
</dbReference>
<dbReference type="Pfam" id="PF00563">
    <property type="entry name" value="EAL"/>
    <property type="match status" value="1"/>
</dbReference>
<dbReference type="PROSITE" id="PS50883">
    <property type="entry name" value="EAL"/>
    <property type="match status" value="1"/>
</dbReference>
<gene>
    <name evidence="3" type="ORF">NYF23_11935</name>
</gene>
<evidence type="ECO:0000259" key="2">
    <source>
        <dbReference type="PROSITE" id="PS50887"/>
    </source>
</evidence>
<evidence type="ECO:0000313" key="4">
    <source>
        <dbReference type="Proteomes" id="UP001059934"/>
    </source>
</evidence>
<dbReference type="Gene3D" id="3.30.70.270">
    <property type="match status" value="1"/>
</dbReference>
<keyword evidence="4" id="KW-1185">Reference proteome</keyword>
<dbReference type="InterPro" id="IPR000160">
    <property type="entry name" value="GGDEF_dom"/>
</dbReference>
<accession>A0ABY5TQX6</accession>
<dbReference type="PROSITE" id="PS50887">
    <property type="entry name" value="GGDEF"/>
    <property type="match status" value="1"/>
</dbReference>
<dbReference type="InterPro" id="IPR001633">
    <property type="entry name" value="EAL_dom"/>
</dbReference>
<dbReference type="NCBIfam" id="TIGR00254">
    <property type="entry name" value="GGDEF"/>
    <property type="match status" value="1"/>
</dbReference>
<dbReference type="PANTHER" id="PTHR33121">
    <property type="entry name" value="CYCLIC DI-GMP PHOSPHODIESTERASE PDEF"/>
    <property type="match status" value="1"/>
</dbReference>
<dbReference type="Proteomes" id="UP001059934">
    <property type="component" value="Chromosome"/>
</dbReference>
<dbReference type="Gene3D" id="3.30.450.20">
    <property type="entry name" value="PAS domain"/>
    <property type="match status" value="1"/>
</dbReference>
<protein>
    <submittedName>
        <fullName evidence="3">Bifunctional diguanylate cyclase/phosphodiesterase</fullName>
    </submittedName>
</protein>
<dbReference type="InterPro" id="IPR035919">
    <property type="entry name" value="EAL_sf"/>
</dbReference>
<dbReference type="SUPFAM" id="SSF141868">
    <property type="entry name" value="EAL domain-like"/>
    <property type="match status" value="1"/>
</dbReference>
<dbReference type="InterPro" id="IPR050706">
    <property type="entry name" value="Cyclic-di-GMP_PDE-like"/>
</dbReference>
<dbReference type="SMART" id="SM00267">
    <property type="entry name" value="GGDEF"/>
    <property type="match status" value="1"/>
</dbReference>
<reference evidence="3" key="1">
    <citation type="submission" date="2022-08" db="EMBL/GenBank/DDBJ databases">
        <title>Catabolic pathway analysis in culturable SAR92 clade bacteria reveals their overlooked roles in DMSP degradation in coastal seas.</title>
        <authorList>
            <person name="He X."/>
            <person name="Zhang X."/>
            <person name="Zhang Y."/>
        </authorList>
    </citation>
    <scope>NUCLEOTIDE SEQUENCE</scope>
    <source>
        <strain evidence="3">H455</strain>
    </source>
</reference>